<dbReference type="GO" id="GO:0010333">
    <property type="term" value="F:terpene synthase activity"/>
    <property type="evidence" value="ECO:0007669"/>
    <property type="project" value="InterPro"/>
</dbReference>
<evidence type="ECO:0000256" key="2">
    <source>
        <dbReference type="ARBA" id="ARBA00006333"/>
    </source>
</evidence>
<dbReference type="SUPFAM" id="SSF48576">
    <property type="entry name" value="Terpenoid synthases"/>
    <property type="match status" value="1"/>
</dbReference>
<evidence type="ECO:0000256" key="5">
    <source>
        <dbReference type="ARBA" id="ARBA00023211"/>
    </source>
</evidence>
<dbReference type="Proteomes" id="UP000604825">
    <property type="component" value="Unassembled WGS sequence"/>
</dbReference>
<reference evidence="8" key="1">
    <citation type="submission" date="2020-10" db="EMBL/GenBank/DDBJ databases">
        <authorList>
            <person name="Han B."/>
            <person name="Lu T."/>
            <person name="Zhao Q."/>
            <person name="Huang X."/>
            <person name="Zhao Y."/>
        </authorList>
    </citation>
    <scope>NUCLEOTIDE SEQUENCE</scope>
</reference>
<dbReference type="PANTHER" id="PTHR31225">
    <property type="entry name" value="OS04G0344100 PROTEIN-RELATED"/>
    <property type="match status" value="1"/>
</dbReference>
<dbReference type="AlphaFoldDB" id="A0A811PTC8"/>
<evidence type="ECO:0000256" key="1">
    <source>
        <dbReference type="ARBA" id="ARBA00004721"/>
    </source>
</evidence>
<evidence type="ECO:0000256" key="3">
    <source>
        <dbReference type="ARBA" id="ARBA00022723"/>
    </source>
</evidence>
<gene>
    <name evidence="8" type="ORF">NCGR_LOCUS31062</name>
</gene>
<comment type="similarity">
    <text evidence="2">Belongs to the terpene synthase family.</text>
</comment>
<keyword evidence="9" id="KW-1185">Reference proteome</keyword>
<dbReference type="Pfam" id="PF03936">
    <property type="entry name" value="Terpene_synth_C"/>
    <property type="match status" value="1"/>
</dbReference>
<keyword evidence="5" id="KW-0464">Manganese</keyword>
<comment type="caution">
    <text evidence="8">The sequence shown here is derived from an EMBL/GenBank/DDBJ whole genome shotgun (WGS) entry which is preliminary data.</text>
</comment>
<feature type="domain" description="Terpene synthase metal-binding" evidence="7">
    <location>
        <begin position="24"/>
        <end position="145"/>
    </location>
</feature>
<evidence type="ECO:0000313" key="8">
    <source>
        <dbReference type="EMBL" id="CAD6246820.1"/>
    </source>
</evidence>
<dbReference type="PANTHER" id="PTHR31225:SF118">
    <property type="entry name" value="(E)-BETA-FARNESENE SYNTHASE"/>
    <property type="match status" value="1"/>
</dbReference>
<dbReference type="OrthoDB" id="1877784at2759"/>
<dbReference type="GO" id="GO:0000287">
    <property type="term" value="F:magnesium ion binding"/>
    <property type="evidence" value="ECO:0007669"/>
    <property type="project" value="InterPro"/>
</dbReference>
<dbReference type="Gene3D" id="1.10.600.10">
    <property type="entry name" value="Farnesyl Diphosphate Synthase"/>
    <property type="match status" value="1"/>
</dbReference>
<keyword evidence="4" id="KW-0460">Magnesium</keyword>
<comment type="pathway">
    <text evidence="1">Secondary metabolite biosynthesis; terpenoid biosynthesis.</text>
</comment>
<organism evidence="8 9">
    <name type="scientific">Miscanthus lutarioriparius</name>
    <dbReference type="NCBI Taxonomy" id="422564"/>
    <lineage>
        <taxon>Eukaryota</taxon>
        <taxon>Viridiplantae</taxon>
        <taxon>Streptophyta</taxon>
        <taxon>Embryophyta</taxon>
        <taxon>Tracheophyta</taxon>
        <taxon>Spermatophyta</taxon>
        <taxon>Magnoliopsida</taxon>
        <taxon>Liliopsida</taxon>
        <taxon>Poales</taxon>
        <taxon>Poaceae</taxon>
        <taxon>PACMAD clade</taxon>
        <taxon>Panicoideae</taxon>
        <taxon>Andropogonodae</taxon>
        <taxon>Andropogoneae</taxon>
        <taxon>Saccharinae</taxon>
        <taxon>Miscanthus</taxon>
    </lineage>
</organism>
<dbReference type="InterPro" id="IPR008949">
    <property type="entry name" value="Isoprenoid_synthase_dom_sf"/>
</dbReference>
<evidence type="ECO:0000313" key="9">
    <source>
        <dbReference type="Proteomes" id="UP000604825"/>
    </source>
</evidence>
<dbReference type="InterPro" id="IPR050148">
    <property type="entry name" value="Terpene_synthase-like"/>
</dbReference>
<keyword evidence="6" id="KW-0456">Lyase</keyword>
<dbReference type="GO" id="GO:0016114">
    <property type="term" value="P:terpenoid biosynthetic process"/>
    <property type="evidence" value="ECO:0007669"/>
    <property type="project" value="InterPro"/>
</dbReference>
<evidence type="ECO:0000259" key="7">
    <source>
        <dbReference type="Pfam" id="PF03936"/>
    </source>
</evidence>
<sequence length="222" mass="25653">MDIVRAPCSAYSSYNTARAPPWCSQDAVEVLPDYMKDFYLFLLKTFDSCEDELGPNKRYRLKILVRGYSQEIEWRDEHYVPETIDKHLEISRVTVGAFQLACSSFVGMGDIITKGVLDWLLTYPELLKCFTTFVRLSNDITSTEHSTTMHGACEKIKDLIEDSWKDMMQLYLTPTEQPKVVAQTIVDFARTGDYMYKKTDAFTFSHTIKDMIALLYVEPILF</sequence>
<accession>A0A811PTC8</accession>
<evidence type="ECO:0000256" key="6">
    <source>
        <dbReference type="ARBA" id="ARBA00023239"/>
    </source>
</evidence>
<name>A0A811PTC8_9POAL</name>
<dbReference type="EMBL" id="CAJGYO010000007">
    <property type="protein sequence ID" value="CAD6246820.1"/>
    <property type="molecule type" value="Genomic_DNA"/>
</dbReference>
<dbReference type="InterPro" id="IPR005630">
    <property type="entry name" value="Terpene_synthase_metal-bd"/>
</dbReference>
<evidence type="ECO:0000256" key="4">
    <source>
        <dbReference type="ARBA" id="ARBA00022842"/>
    </source>
</evidence>
<protein>
    <recommendedName>
        <fullName evidence="7">Terpene synthase metal-binding domain-containing protein</fullName>
    </recommendedName>
</protein>
<keyword evidence="3" id="KW-0479">Metal-binding</keyword>
<proteinExistence type="inferred from homology"/>